<dbReference type="InterPro" id="IPR003825">
    <property type="entry name" value="Colicin-V_CvpA"/>
</dbReference>
<dbReference type="InterPro" id="IPR052719">
    <property type="entry name" value="CvpA-like"/>
</dbReference>
<sequence>MPIQWLDVILIVIMFISAFLAMLRGLTREMLSIVSWALAAVAALFAYPAYRDTARQYVEPPMLADGVLIGTVFIVTLIVVSLITVRISDYILDSRVGALDRTLGFVFGLARGLILVVIAYELLSMLVPKETHPRWVTEARSLPVIESTGSAIISLLPDNPASVFREDGEPG</sequence>
<proteinExistence type="predicted"/>
<accession>A0A397Q580</accession>
<evidence type="ECO:0000256" key="3">
    <source>
        <dbReference type="ARBA" id="ARBA00022989"/>
    </source>
</evidence>
<organism evidence="6 7">
    <name type="scientific">Dichotomicrobium thermohalophilum</name>
    <dbReference type="NCBI Taxonomy" id="933063"/>
    <lineage>
        <taxon>Bacteria</taxon>
        <taxon>Pseudomonadati</taxon>
        <taxon>Pseudomonadota</taxon>
        <taxon>Alphaproteobacteria</taxon>
        <taxon>Hyphomicrobiales</taxon>
        <taxon>Hyphomicrobiaceae</taxon>
        <taxon>Dichotomicrobium</taxon>
    </lineage>
</organism>
<protein>
    <submittedName>
        <fullName evidence="6">Membrane protein required for colicin V production</fullName>
    </submittedName>
</protein>
<dbReference type="RefSeq" id="WP_170144373.1">
    <property type="nucleotide sequence ID" value="NZ_QXDF01000001.1"/>
</dbReference>
<feature type="transmembrane region" description="Helical" evidence="5">
    <location>
        <begin position="103"/>
        <end position="123"/>
    </location>
</feature>
<dbReference type="GO" id="GO:0009403">
    <property type="term" value="P:toxin biosynthetic process"/>
    <property type="evidence" value="ECO:0007669"/>
    <property type="project" value="InterPro"/>
</dbReference>
<keyword evidence="7" id="KW-1185">Reference proteome</keyword>
<evidence type="ECO:0000313" key="6">
    <source>
        <dbReference type="EMBL" id="RIA56466.1"/>
    </source>
</evidence>
<dbReference type="PANTHER" id="PTHR36926">
    <property type="entry name" value="COLICIN V PRODUCTION PROTEIN"/>
    <property type="match status" value="1"/>
</dbReference>
<keyword evidence="2 5" id="KW-0812">Transmembrane</keyword>
<gene>
    <name evidence="6" type="ORF">BXY53_1572</name>
</gene>
<evidence type="ECO:0000256" key="5">
    <source>
        <dbReference type="SAM" id="Phobius"/>
    </source>
</evidence>
<evidence type="ECO:0000256" key="2">
    <source>
        <dbReference type="ARBA" id="ARBA00022692"/>
    </source>
</evidence>
<feature type="transmembrane region" description="Helical" evidence="5">
    <location>
        <begin position="30"/>
        <end position="50"/>
    </location>
</feature>
<evidence type="ECO:0000313" key="7">
    <source>
        <dbReference type="Proteomes" id="UP000266273"/>
    </source>
</evidence>
<feature type="transmembrane region" description="Helical" evidence="5">
    <location>
        <begin position="62"/>
        <end position="83"/>
    </location>
</feature>
<dbReference type="GO" id="GO:0016020">
    <property type="term" value="C:membrane"/>
    <property type="evidence" value="ECO:0007669"/>
    <property type="project" value="UniProtKB-SubCell"/>
</dbReference>
<keyword evidence="3 5" id="KW-1133">Transmembrane helix</keyword>
<name>A0A397Q580_9HYPH</name>
<dbReference type="PANTHER" id="PTHR36926:SF1">
    <property type="entry name" value="COLICIN V PRODUCTION PROTEIN"/>
    <property type="match status" value="1"/>
</dbReference>
<dbReference type="EMBL" id="QXDF01000001">
    <property type="protein sequence ID" value="RIA56466.1"/>
    <property type="molecule type" value="Genomic_DNA"/>
</dbReference>
<dbReference type="Proteomes" id="UP000266273">
    <property type="component" value="Unassembled WGS sequence"/>
</dbReference>
<keyword evidence="4 5" id="KW-0472">Membrane</keyword>
<reference evidence="6 7" key="1">
    <citation type="submission" date="2018-08" db="EMBL/GenBank/DDBJ databases">
        <title>Genomic Encyclopedia of Archaeal and Bacterial Type Strains, Phase II (KMG-II): from individual species to whole genera.</title>
        <authorList>
            <person name="Goeker M."/>
        </authorList>
    </citation>
    <scope>NUCLEOTIDE SEQUENCE [LARGE SCALE GENOMIC DNA]</scope>
    <source>
        <strain evidence="6 7">DSM 5002</strain>
    </source>
</reference>
<comment type="caution">
    <text evidence="6">The sequence shown here is derived from an EMBL/GenBank/DDBJ whole genome shotgun (WGS) entry which is preliminary data.</text>
</comment>
<comment type="subcellular location">
    <subcellularLocation>
        <location evidence="1">Membrane</location>
        <topology evidence="1">Multi-pass membrane protein</topology>
    </subcellularLocation>
</comment>
<feature type="transmembrane region" description="Helical" evidence="5">
    <location>
        <begin position="5"/>
        <end position="24"/>
    </location>
</feature>
<dbReference type="Pfam" id="PF02674">
    <property type="entry name" value="Colicin_V"/>
    <property type="match status" value="1"/>
</dbReference>
<dbReference type="AlphaFoldDB" id="A0A397Q580"/>
<evidence type="ECO:0000256" key="1">
    <source>
        <dbReference type="ARBA" id="ARBA00004141"/>
    </source>
</evidence>
<evidence type="ECO:0000256" key="4">
    <source>
        <dbReference type="ARBA" id="ARBA00023136"/>
    </source>
</evidence>